<dbReference type="VEuPathDB" id="VectorBase:BGLB016808"/>
<protein>
    <submittedName>
        <fullName evidence="6">Uncharacterized protein</fullName>
    </submittedName>
</protein>
<feature type="chain" id="PRO_5012632464" evidence="5">
    <location>
        <begin position="18"/>
        <end position="183"/>
    </location>
</feature>
<comment type="similarity">
    <text evidence="2">Belongs to the dermatopontin family.</text>
</comment>
<proteinExistence type="inferred from homology"/>
<dbReference type="AlphaFoldDB" id="A0A2C9K9S2"/>
<dbReference type="Proteomes" id="UP000076420">
    <property type="component" value="Unassembled WGS sequence"/>
</dbReference>
<dbReference type="PANTHER" id="PTHR15040">
    <property type="entry name" value="DERMATOPONTIN-RELATED"/>
    <property type="match status" value="1"/>
</dbReference>
<reference evidence="6" key="1">
    <citation type="submission" date="2020-05" db="UniProtKB">
        <authorList>
            <consortium name="EnsemblMetazoa"/>
        </authorList>
    </citation>
    <scope>IDENTIFICATION</scope>
    <source>
        <strain evidence="6">BB02</strain>
    </source>
</reference>
<dbReference type="OrthoDB" id="5975249at2759"/>
<organism evidence="6 7">
    <name type="scientific">Biomphalaria glabrata</name>
    <name type="common">Bloodfluke planorb</name>
    <name type="synonym">Freshwater snail</name>
    <dbReference type="NCBI Taxonomy" id="6526"/>
    <lineage>
        <taxon>Eukaryota</taxon>
        <taxon>Metazoa</taxon>
        <taxon>Spiralia</taxon>
        <taxon>Lophotrochozoa</taxon>
        <taxon>Mollusca</taxon>
        <taxon>Gastropoda</taxon>
        <taxon>Heterobranchia</taxon>
        <taxon>Euthyneura</taxon>
        <taxon>Panpulmonata</taxon>
        <taxon>Hygrophila</taxon>
        <taxon>Lymnaeoidea</taxon>
        <taxon>Planorbidae</taxon>
        <taxon>Biomphalaria</taxon>
    </lineage>
</organism>
<dbReference type="GO" id="GO:0005615">
    <property type="term" value="C:extracellular space"/>
    <property type="evidence" value="ECO:0007669"/>
    <property type="project" value="TreeGrafter"/>
</dbReference>
<evidence type="ECO:0000256" key="4">
    <source>
        <dbReference type="ARBA" id="ARBA00023157"/>
    </source>
</evidence>
<keyword evidence="5" id="KW-0732">Signal</keyword>
<dbReference type="KEGG" id="bgt:106054892"/>
<dbReference type="VEuPathDB" id="VectorBase:BGLAX_052665"/>
<evidence type="ECO:0000313" key="7">
    <source>
        <dbReference type="Proteomes" id="UP000076420"/>
    </source>
</evidence>
<evidence type="ECO:0000256" key="1">
    <source>
        <dbReference type="ARBA" id="ARBA00004613"/>
    </source>
</evidence>
<gene>
    <name evidence="6" type="primary">106054892</name>
</gene>
<evidence type="ECO:0000313" key="6">
    <source>
        <dbReference type="EnsemblMetazoa" id="BGLB016808-PB"/>
    </source>
</evidence>
<evidence type="ECO:0000256" key="2">
    <source>
        <dbReference type="ARBA" id="ARBA00008712"/>
    </source>
</evidence>
<dbReference type="GO" id="GO:0030199">
    <property type="term" value="P:collagen fibril organization"/>
    <property type="evidence" value="ECO:0007669"/>
    <property type="project" value="TreeGrafter"/>
</dbReference>
<keyword evidence="4" id="KW-1015">Disulfide bond</keyword>
<keyword evidence="3" id="KW-0964">Secreted</keyword>
<dbReference type="GO" id="GO:0031012">
    <property type="term" value="C:extracellular matrix"/>
    <property type="evidence" value="ECO:0007669"/>
    <property type="project" value="TreeGrafter"/>
</dbReference>
<evidence type="ECO:0000256" key="3">
    <source>
        <dbReference type="ARBA" id="ARBA00022525"/>
    </source>
</evidence>
<name>A0A2C9K9S2_BIOGL</name>
<feature type="signal peptide" evidence="5">
    <location>
        <begin position="1"/>
        <end position="17"/>
    </location>
</feature>
<dbReference type="Pfam" id="PF14704">
    <property type="entry name" value="DERM"/>
    <property type="match status" value="1"/>
</dbReference>
<accession>A0A2C9K9S2</accession>
<dbReference type="PANTHER" id="PTHR15040:SF1">
    <property type="entry name" value="DERMATOPONTIN-LIKE ISOFORM X1"/>
    <property type="match status" value="1"/>
</dbReference>
<sequence>MLRIFCLCLVLWSSAHCQQWMTQYDQHFQFFCPPGQTIKALDSIHDNHHEDRVWNFTCIVPPHGATLSKCEWSGYINDFDQPVDYNCPNDGIICGIESVHDNHHEDRKWSYYCCFPEGFVTHACEDTPYENTYDHVLNYRVPDDFVLRGVQSVHDNRHEDRIFKFDICKLDPIGEIEEGAVVG</sequence>
<evidence type="ECO:0000256" key="5">
    <source>
        <dbReference type="SAM" id="SignalP"/>
    </source>
</evidence>
<comment type="subcellular location">
    <subcellularLocation>
        <location evidence="1">Secreted</location>
    </subcellularLocation>
</comment>
<dbReference type="InterPro" id="IPR026645">
    <property type="entry name" value="Dermatopontin"/>
</dbReference>
<dbReference type="EnsemblMetazoa" id="BGLB016808-RB">
    <property type="protein sequence ID" value="BGLB016808-PB"/>
    <property type="gene ID" value="BGLB016808"/>
</dbReference>